<gene>
    <name evidence="3" type="ORF">EDD27_2403</name>
</gene>
<keyword evidence="1" id="KW-0812">Transmembrane</keyword>
<feature type="transmembrane region" description="Helical" evidence="1">
    <location>
        <begin position="323"/>
        <end position="356"/>
    </location>
</feature>
<proteinExistence type="predicted"/>
<feature type="domain" description="Terminal beta-(1-&gt;2)-arabinofuranosyltransferase C-terminal" evidence="2">
    <location>
        <begin position="434"/>
        <end position="537"/>
    </location>
</feature>
<evidence type="ECO:0000313" key="3">
    <source>
        <dbReference type="EMBL" id="RVX40016.1"/>
    </source>
</evidence>
<evidence type="ECO:0000259" key="2">
    <source>
        <dbReference type="Pfam" id="PF26371"/>
    </source>
</evidence>
<dbReference type="Proteomes" id="UP000284824">
    <property type="component" value="Unassembled WGS sequence"/>
</dbReference>
<keyword evidence="3" id="KW-0808">Transferase</keyword>
<dbReference type="GO" id="GO:0016740">
    <property type="term" value="F:transferase activity"/>
    <property type="evidence" value="ECO:0007669"/>
    <property type="project" value="UniProtKB-KW"/>
</dbReference>
<keyword evidence="1" id="KW-0472">Membrane</keyword>
<feature type="transmembrane region" description="Helical" evidence="1">
    <location>
        <begin position="97"/>
        <end position="117"/>
    </location>
</feature>
<evidence type="ECO:0000256" key="1">
    <source>
        <dbReference type="SAM" id="Phobius"/>
    </source>
</evidence>
<feature type="transmembrane region" description="Helical" evidence="1">
    <location>
        <begin position="293"/>
        <end position="311"/>
    </location>
</feature>
<feature type="transmembrane region" description="Helical" evidence="1">
    <location>
        <begin position="24"/>
        <end position="41"/>
    </location>
</feature>
<dbReference type="Pfam" id="PF26371">
    <property type="entry name" value="AftB_C"/>
    <property type="match status" value="1"/>
</dbReference>
<reference evidence="3 4" key="1">
    <citation type="submission" date="2019-01" db="EMBL/GenBank/DDBJ databases">
        <title>Sequencing the genomes of 1000 actinobacteria strains.</title>
        <authorList>
            <person name="Klenk H.-P."/>
        </authorList>
    </citation>
    <scope>NUCLEOTIDE SEQUENCE [LARGE SCALE GENOMIC DNA]</scope>
    <source>
        <strain evidence="3 4">DSM 43925</strain>
    </source>
</reference>
<keyword evidence="4" id="KW-1185">Reference proteome</keyword>
<evidence type="ECO:0000313" key="4">
    <source>
        <dbReference type="Proteomes" id="UP000284824"/>
    </source>
</evidence>
<dbReference type="InterPro" id="IPR058983">
    <property type="entry name" value="AftB_C"/>
</dbReference>
<accession>A0A438M2F1</accession>
<feature type="transmembrane region" description="Helical" evidence="1">
    <location>
        <begin position="219"/>
        <end position="240"/>
    </location>
</feature>
<keyword evidence="1" id="KW-1133">Transmembrane helix</keyword>
<dbReference type="EMBL" id="SAUN01000001">
    <property type="protein sequence ID" value="RVX40016.1"/>
    <property type="molecule type" value="Genomic_DNA"/>
</dbReference>
<comment type="caution">
    <text evidence="3">The sequence shown here is derived from an EMBL/GenBank/DDBJ whole genome shotgun (WGS) entry which is preliminary data.</text>
</comment>
<feature type="transmembrane region" description="Helical" evidence="1">
    <location>
        <begin position="129"/>
        <end position="145"/>
    </location>
</feature>
<feature type="transmembrane region" description="Helical" evidence="1">
    <location>
        <begin position="260"/>
        <end position="287"/>
    </location>
</feature>
<name>A0A438M2F1_9ACTN</name>
<organism evidence="3 4">
    <name type="scientific">Nonomuraea polychroma</name>
    <dbReference type="NCBI Taxonomy" id="46176"/>
    <lineage>
        <taxon>Bacteria</taxon>
        <taxon>Bacillati</taxon>
        <taxon>Actinomycetota</taxon>
        <taxon>Actinomycetes</taxon>
        <taxon>Streptosporangiales</taxon>
        <taxon>Streptosporangiaceae</taxon>
        <taxon>Nonomuraea</taxon>
    </lineage>
</organism>
<dbReference type="AlphaFoldDB" id="A0A438M2F1"/>
<feature type="transmembrane region" description="Helical" evidence="1">
    <location>
        <begin position="194"/>
        <end position="213"/>
    </location>
</feature>
<sequence length="557" mass="60040">MLSLTFADRPPSAATRSPLWAPTWNRMITVVAAAVMAFAGWQNRWISDDGLIAVRTVEQLLAGNGPVFNIGERVEANTSTAWTYLITVVSWLTRGDVAYVSVLLGLMCTVGAVTFAMLGAMHLHGGSRWFLPAGVLVVLALPPFWEFATSGLETGLAFLWIGLSWWLLVRAASDGPVLPLVFVLGLAPLVRPELALVYPTFFGALLVLRWPGWWPAARWFAMSIALPAAYQIFRMGYYGLLVPNTALAKEAGESRWARGLLYAGDTVLTYQLIGPLLAVIPLALWALRTRRKLIVSLAPLIAGILMLLYVLRVGGDFMHGRMMLPVLLLVLLPAMVLPLHAVTALSCTAVTLWAVVCAVALDVPYKHAVGPDGIADERGFYVLRTQDPHPVTAEPYVRSSPNPLSTGNATGLHVPDAGPGTVPLRTDQPARLAVSGKVLGTLGASFPLDVLVVDQLGLANALGSHMELACGQRVGHEKPLPAAYVLADYMAPGTSLPDARLQAEVTRIRSELATGRFRDLLEATRAPLTPRRFWDNLVGAPARTAFRFSTGNAPCPS</sequence>
<protein>
    <submittedName>
        <fullName evidence="3">Arabinofuranosyltransferase</fullName>
    </submittedName>
</protein>